<evidence type="ECO:0000313" key="3">
    <source>
        <dbReference type="Proteomes" id="UP000250800"/>
    </source>
</evidence>
<dbReference type="EMBL" id="MH271301">
    <property type="protein sequence ID" value="AWY05098.1"/>
    <property type="molecule type" value="Genomic_DNA"/>
</dbReference>
<dbReference type="RefSeq" id="YP_009802591.1">
    <property type="nucleotide sequence ID" value="NC_047986.1"/>
</dbReference>
<feature type="compositionally biased region" description="Polar residues" evidence="1">
    <location>
        <begin position="1"/>
        <end position="17"/>
    </location>
</feature>
<reference evidence="2 3" key="1">
    <citation type="submission" date="2018-04" db="EMBL/GenBank/DDBJ databases">
        <authorList>
            <person name="Harrington T."/>
            <person name="Washburn E."/>
            <person name="Bricker J."/>
            <person name="McKinney A."/>
            <person name="Betsko A.J."/>
            <person name="Garlena R.A."/>
            <person name="Russell D.A."/>
            <person name="Pope W.A."/>
            <person name="Jacobs-Sera D."/>
            <person name="Hatfull G.F."/>
        </authorList>
    </citation>
    <scope>NUCLEOTIDE SEQUENCE [LARGE SCALE GENOMIC DNA]</scope>
</reference>
<proteinExistence type="predicted"/>
<keyword evidence="3" id="KW-1185">Reference proteome</keyword>
<dbReference type="KEGG" id="vg:54993227"/>
<gene>
    <name evidence="2" type="primary">1</name>
    <name evidence="2" type="ORF">SEA_KRAMPUS_1</name>
</gene>
<evidence type="ECO:0000256" key="1">
    <source>
        <dbReference type="SAM" id="MobiDB-lite"/>
    </source>
</evidence>
<sequence length="109" mass="12018">MAGTSLSKASPYEQTFKTRYRRVGRPTGDELAESPYRDPSGGQLDPLLLAVAKRRAQTVVLEEQRSRLADVFSAELKVLRRRGVEEVARDVGVDLAKRAERSAQTGSEG</sequence>
<organism evidence="2 3">
    <name type="scientific">Microbacterium phage Krampus</name>
    <dbReference type="NCBI Taxonomy" id="2201435"/>
    <lineage>
        <taxon>Viruses</taxon>
        <taxon>Duplodnaviria</taxon>
        <taxon>Heunggongvirae</taxon>
        <taxon>Uroviricota</taxon>
        <taxon>Caudoviricetes</taxon>
        <taxon>Krampusvirus</taxon>
        <taxon>Krampusvirus krampus</taxon>
    </lineage>
</organism>
<accession>A0A2Z4Q6C6</accession>
<dbReference type="Proteomes" id="UP000250800">
    <property type="component" value="Segment"/>
</dbReference>
<evidence type="ECO:0000313" key="2">
    <source>
        <dbReference type="EMBL" id="AWY05098.1"/>
    </source>
</evidence>
<protein>
    <submittedName>
        <fullName evidence="2">Uncharacterized protein</fullName>
    </submittedName>
</protein>
<dbReference type="GeneID" id="54993227"/>
<feature type="region of interest" description="Disordered" evidence="1">
    <location>
        <begin position="1"/>
        <end position="43"/>
    </location>
</feature>
<name>A0A2Z4Q6C6_9CAUD</name>